<evidence type="ECO:0000313" key="4">
    <source>
        <dbReference type="Proteomes" id="UP000579647"/>
    </source>
</evidence>
<proteinExistence type="predicted"/>
<name>A0A840WGM0_9ACTN</name>
<gene>
    <name evidence="3" type="ORF">HNR07_006549</name>
</gene>
<keyword evidence="4" id="KW-1185">Reference proteome</keyword>
<protein>
    <submittedName>
        <fullName evidence="3">Uncharacterized protein</fullName>
    </submittedName>
</protein>
<dbReference type="EMBL" id="JACHDO010000001">
    <property type="protein sequence ID" value="MBB5495412.1"/>
    <property type="molecule type" value="Genomic_DNA"/>
</dbReference>
<dbReference type="AlphaFoldDB" id="A0A840WGM0"/>
<comment type="caution">
    <text evidence="3">The sequence shown here is derived from an EMBL/GenBank/DDBJ whole genome shotgun (WGS) entry which is preliminary data.</text>
</comment>
<evidence type="ECO:0000256" key="1">
    <source>
        <dbReference type="SAM" id="MobiDB-lite"/>
    </source>
</evidence>
<dbReference type="PROSITE" id="PS51257">
    <property type="entry name" value="PROKAR_LIPOPROTEIN"/>
    <property type="match status" value="1"/>
</dbReference>
<sequence>MTFWKQYTPSTPVLAMTLGAMALMVGTAGCGTAPEIEPGSSAAEELPELNPDGSAPSERMTLEEAAPFLRAQGYAPAEGDLSGYQVTYLPDAVEGTPYDHDVNAWLIQELGEGAALPYDEEVERSWLPDTIDVDHLVDDDGQVLAEREAFTPSDVSVTVLRLEDFTDVDAYLDPGAEDGTTLEEALPGGGISELPDGTGYYNGAGALFVPEPGVVIEVSYMDEAVLDELLEHPDGEVEGYPDEVLLIVEGIEPL</sequence>
<keyword evidence="2" id="KW-0732">Signal</keyword>
<dbReference type="RefSeq" id="WP_184370240.1">
    <property type="nucleotide sequence ID" value="NZ_BAAAKM010000070.1"/>
</dbReference>
<accession>A0A840WGM0</accession>
<evidence type="ECO:0000313" key="3">
    <source>
        <dbReference type="EMBL" id="MBB5495412.1"/>
    </source>
</evidence>
<feature type="chain" id="PRO_5039051104" evidence="2">
    <location>
        <begin position="23"/>
        <end position="254"/>
    </location>
</feature>
<organism evidence="3 4">
    <name type="scientific">Nocardiopsis metallicus</name>
    <dbReference type="NCBI Taxonomy" id="179819"/>
    <lineage>
        <taxon>Bacteria</taxon>
        <taxon>Bacillati</taxon>
        <taxon>Actinomycetota</taxon>
        <taxon>Actinomycetes</taxon>
        <taxon>Streptosporangiales</taxon>
        <taxon>Nocardiopsidaceae</taxon>
        <taxon>Nocardiopsis</taxon>
    </lineage>
</organism>
<reference evidence="3 4" key="1">
    <citation type="submission" date="2020-08" db="EMBL/GenBank/DDBJ databases">
        <title>Sequencing the genomes of 1000 actinobacteria strains.</title>
        <authorList>
            <person name="Klenk H.-P."/>
        </authorList>
    </citation>
    <scope>NUCLEOTIDE SEQUENCE [LARGE SCALE GENOMIC DNA]</scope>
    <source>
        <strain evidence="3 4">DSM 44598</strain>
    </source>
</reference>
<feature type="region of interest" description="Disordered" evidence="1">
    <location>
        <begin position="34"/>
        <end position="58"/>
    </location>
</feature>
<evidence type="ECO:0000256" key="2">
    <source>
        <dbReference type="SAM" id="SignalP"/>
    </source>
</evidence>
<feature type="signal peptide" evidence="2">
    <location>
        <begin position="1"/>
        <end position="22"/>
    </location>
</feature>
<dbReference type="Proteomes" id="UP000579647">
    <property type="component" value="Unassembled WGS sequence"/>
</dbReference>